<dbReference type="EMBL" id="JAOCQI010000003">
    <property type="protein sequence ID" value="MCT7313281.1"/>
    <property type="molecule type" value="Genomic_DNA"/>
</dbReference>
<sequence length="448" mass="48817">MTPTPRQHSPAHQLLRARFVAISWRDLAVSFGPALVIALAAIWLAVWLVQPAPPRSITLSAGPMGSTFWVSAQKYRTILARNGITLNVLVSEGSLQNVQRLADRKQQVDLALVQGGVSSGVATEGLVSLGSVFYAPIAVYYRGKEAHGLSDFKTSRIAVGREGSGARALALTLLKANGIEPGGSATLISVDGEQAAQSLVDGKIDVAILAGDSATVPTMSKLTRTPGVHLLDFAQADAYTRRFLYLNELVLPSGVFDLGKNLPAHPIHLISPTVELVARDGLHPALSDLLIEAAREVHGRASLLQRAGQFPSAQVHEFPLSDDATRYYASGKGFLYRHLPFWLASLADRILVLLVPVIVVMIPAFRLVPSLYSWRVKSRIYRWYGALIGIERAALADATDVEKAELAKRLDHIEAAVNKMKMPLAYADQFYVLREHIGFVRQRLTDTR</sequence>
<evidence type="ECO:0000313" key="3">
    <source>
        <dbReference type="Proteomes" id="UP001164420"/>
    </source>
</evidence>
<dbReference type="PANTHER" id="PTHR42941:SF1">
    <property type="entry name" value="SLL1037 PROTEIN"/>
    <property type="match status" value="1"/>
</dbReference>
<dbReference type="PANTHER" id="PTHR42941">
    <property type="entry name" value="SLL1037 PROTEIN"/>
    <property type="match status" value="1"/>
</dbReference>
<reference evidence="2 3" key="1">
    <citation type="journal article" date="2023" name="Front. Microbiol.">
        <title>Ralstonia chuxiongensis sp. nov., Ralstonia mojiangensis sp. nov., and Ralstonia soli sp. nov., isolated from tobacco fields, are three novel species in the family Burkholderiaceae.</title>
        <authorList>
            <person name="Lu C.H."/>
            <person name="Zhang Y.Y."/>
            <person name="Jiang N."/>
            <person name="Chen W."/>
            <person name="Shao X."/>
            <person name="Zhao Z.M."/>
            <person name="Lu W.L."/>
            <person name="Hu X."/>
            <person name="Xi Y.X."/>
            <person name="Zou S.Y."/>
            <person name="Wei Q.J."/>
            <person name="Lin Z.L."/>
            <person name="Gong L."/>
            <person name="Gai X.T."/>
            <person name="Zhang L.Q."/>
            <person name="Li J.Y."/>
            <person name="Jin Y."/>
            <person name="Xia Z.Y."/>
        </authorList>
    </citation>
    <scope>NUCLEOTIDE SEQUENCE [LARGE SCALE GENOMIC DNA]</scope>
    <source>
        <strain evidence="2 3">22TCJT01-1</strain>
    </source>
</reference>
<keyword evidence="3" id="KW-1185">Reference proteome</keyword>
<keyword evidence="1" id="KW-1133">Transmembrane helix</keyword>
<evidence type="ECO:0000256" key="1">
    <source>
        <dbReference type="SAM" id="Phobius"/>
    </source>
</evidence>
<feature type="transmembrane region" description="Helical" evidence="1">
    <location>
        <begin position="350"/>
        <end position="372"/>
    </location>
</feature>
<comment type="caution">
    <text evidence="2">The sequence shown here is derived from an EMBL/GenBank/DDBJ whole genome shotgun (WGS) entry which is preliminary data.</text>
</comment>
<name>A0ABT2LDM2_9RALS</name>
<organism evidence="2 3">
    <name type="scientific">Ralstonia mojiangensis</name>
    <dbReference type="NCBI Taxonomy" id="2953895"/>
    <lineage>
        <taxon>Bacteria</taxon>
        <taxon>Pseudomonadati</taxon>
        <taxon>Pseudomonadota</taxon>
        <taxon>Betaproteobacteria</taxon>
        <taxon>Burkholderiales</taxon>
        <taxon>Burkholderiaceae</taxon>
        <taxon>Ralstonia</taxon>
    </lineage>
</organism>
<dbReference type="Proteomes" id="UP001164420">
    <property type="component" value="Unassembled WGS sequence"/>
</dbReference>
<dbReference type="Pfam" id="PF16868">
    <property type="entry name" value="NMT1_3"/>
    <property type="match status" value="1"/>
</dbReference>
<proteinExistence type="predicted"/>
<dbReference type="SUPFAM" id="SSF53850">
    <property type="entry name" value="Periplasmic binding protein-like II"/>
    <property type="match status" value="1"/>
</dbReference>
<feature type="transmembrane region" description="Helical" evidence="1">
    <location>
        <begin position="27"/>
        <end position="49"/>
    </location>
</feature>
<keyword evidence="1" id="KW-0812">Transmembrane</keyword>
<dbReference type="Gene3D" id="3.40.190.10">
    <property type="entry name" value="Periplasmic binding protein-like II"/>
    <property type="match status" value="2"/>
</dbReference>
<evidence type="ECO:0000313" key="2">
    <source>
        <dbReference type="EMBL" id="MCT7313281.1"/>
    </source>
</evidence>
<keyword evidence="1" id="KW-0472">Membrane</keyword>
<gene>
    <name evidence="2" type="ORF">N5J06_20090</name>
</gene>
<protein>
    <submittedName>
        <fullName evidence="2">ABC transporter substrate-binding protein</fullName>
    </submittedName>
</protein>
<dbReference type="InterPro" id="IPR011852">
    <property type="entry name" value="TRAP_TAXI"/>
</dbReference>
<accession>A0ABT2LDM2</accession>